<dbReference type="AlphaFoldDB" id="A0AAV4B116"/>
<feature type="compositionally biased region" description="Basic and acidic residues" evidence="1">
    <location>
        <begin position="55"/>
        <end position="73"/>
    </location>
</feature>
<proteinExistence type="predicted"/>
<accession>A0AAV4B116</accession>
<organism evidence="2 3">
    <name type="scientific">Plakobranchus ocellatus</name>
    <dbReference type="NCBI Taxonomy" id="259542"/>
    <lineage>
        <taxon>Eukaryota</taxon>
        <taxon>Metazoa</taxon>
        <taxon>Spiralia</taxon>
        <taxon>Lophotrochozoa</taxon>
        <taxon>Mollusca</taxon>
        <taxon>Gastropoda</taxon>
        <taxon>Heterobranchia</taxon>
        <taxon>Euthyneura</taxon>
        <taxon>Panpulmonata</taxon>
        <taxon>Sacoglossa</taxon>
        <taxon>Placobranchoidea</taxon>
        <taxon>Plakobranchidae</taxon>
        <taxon>Plakobranchus</taxon>
    </lineage>
</organism>
<evidence type="ECO:0000313" key="3">
    <source>
        <dbReference type="Proteomes" id="UP000735302"/>
    </source>
</evidence>
<reference evidence="2 3" key="1">
    <citation type="journal article" date="2021" name="Elife">
        <title>Chloroplast acquisition without the gene transfer in kleptoplastic sea slugs, Plakobranchus ocellatus.</title>
        <authorList>
            <person name="Maeda T."/>
            <person name="Takahashi S."/>
            <person name="Yoshida T."/>
            <person name="Shimamura S."/>
            <person name="Takaki Y."/>
            <person name="Nagai Y."/>
            <person name="Toyoda A."/>
            <person name="Suzuki Y."/>
            <person name="Arimoto A."/>
            <person name="Ishii H."/>
            <person name="Satoh N."/>
            <person name="Nishiyama T."/>
            <person name="Hasebe M."/>
            <person name="Maruyama T."/>
            <person name="Minagawa J."/>
            <person name="Obokata J."/>
            <person name="Shigenobu S."/>
        </authorList>
    </citation>
    <scope>NUCLEOTIDE SEQUENCE [LARGE SCALE GENOMIC DNA]</scope>
</reference>
<sequence length="117" mass="13426">MYTQEVQLSTRDSNLATLPNMHTRGATLRTGKAIWKDFRICTQEVQLSARERQFGKTSEYAHKRSNSQDRISESARLPNVHTRCPTLNTAKAFSQDFPMCTQEVQLSTRDRQFGKTS</sequence>
<gene>
    <name evidence="2" type="ORF">PoB_003928800</name>
</gene>
<feature type="region of interest" description="Disordered" evidence="1">
    <location>
        <begin position="55"/>
        <end position="77"/>
    </location>
</feature>
<keyword evidence="3" id="KW-1185">Reference proteome</keyword>
<evidence type="ECO:0000256" key="1">
    <source>
        <dbReference type="SAM" id="MobiDB-lite"/>
    </source>
</evidence>
<protein>
    <submittedName>
        <fullName evidence="2">Uncharacterized protein</fullName>
    </submittedName>
</protein>
<evidence type="ECO:0000313" key="2">
    <source>
        <dbReference type="EMBL" id="GFO12783.1"/>
    </source>
</evidence>
<name>A0AAV4B116_9GAST</name>
<comment type="caution">
    <text evidence="2">The sequence shown here is derived from an EMBL/GenBank/DDBJ whole genome shotgun (WGS) entry which is preliminary data.</text>
</comment>
<dbReference type="Proteomes" id="UP000735302">
    <property type="component" value="Unassembled WGS sequence"/>
</dbReference>
<dbReference type="EMBL" id="BLXT01004462">
    <property type="protein sequence ID" value="GFO12783.1"/>
    <property type="molecule type" value="Genomic_DNA"/>
</dbReference>